<protein>
    <recommendedName>
        <fullName evidence="5">ATP-dependent RNA helicase</fullName>
        <ecNumber evidence="5">3.6.4.13</ecNumber>
    </recommendedName>
</protein>
<feature type="domain" description="Helicase C-terminal" evidence="7">
    <location>
        <begin position="390"/>
        <end position="535"/>
    </location>
</feature>
<comment type="caution">
    <text evidence="8">The sequence shown here is derived from an EMBL/GenBank/DDBJ whole genome shotgun (WGS) entry which is preliminary data.</text>
</comment>
<keyword evidence="2 5" id="KW-0378">Hydrolase</keyword>
<keyword evidence="3 5" id="KW-0067">ATP-binding</keyword>
<dbReference type="InterPro" id="IPR001650">
    <property type="entry name" value="Helicase_C-like"/>
</dbReference>
<sequence length="543" mass="61491">MTRVSIIVSILRRFSSPCPSPKFNPNKFGSLERSDIRVERLNFPKPHTNESQDFQFPVTKRKVKELSVPISLSKGKREQLEKLQSREPPPPSHLCYVECSRPEFNLLESNPGTSHVLCSTYWEKNKYSDDWFVIKRRTKDAPSQFAKWENAWEHYVPDRLDPLVREVIQDLGLKTPTFIQTQCLQVFPSRYHIFIAAETGSGKTVAYGAPLLTRLLQKKRKGLREKAVILAVTSSLKEQTFTFLSKLASKTGLGISMCSSNTICSDDWDVLVGTPGMVEKYFRQRGSASDIKHLIMDEADMILDESFTDVLTNLFALIPVANSVTNTTNADEQCDGARVIFCSASCPEELECLADGVVDRQWLRYIKSPKLHCLSQNVEMRFVRVREKDKITRLTTLLSEDMKRGNLNQTMVFCKDRATASFVYQNLQSSELSVTLWQSSTIHDDTSRIFIATDAAARGIDLPRLSHVINYDLSRHAVDFLHRIGRVGRLSSSFLGRVTSFVRTPSEVRLTNAIELAARLGRPLSNIEADISGQIKASRDEKD</sequence>
<dbReference type="EC" id="3.6.4.13" evidence="5"/>
<reference evidence="8 9" key="1">
    <citation type="submission" date="2023-08" db="EMBL/GenBank/DDBJ databases">
        <title>A Necator americanus chromosomal reference genome.</title>
        <authorList>
            <person name="Ilik V."/>
            <person name="Petrzelkova K.J."/>
            <person name="Pardy F."/>
            <person name="Fuh T."/>
            <person name="Niatou-Singa F.S."/>
            <person name="Gouil Q."/>
            <person name="Baker L."/>
            <person name="Ritchie M.E."/>
            <person name="Jex A.R."/>
            <person name="Gazzola D."/>
            <person name="Li H."/>
            <person name="Toshio Fujiwara R."/>
            <person name="Zhan B."/>
            <person name="Aroian R.V."/>
            <person name="Pafco B."/>
            <person name="Schwarz E.M."/>
        </authorList>
    </citation>
    <scope>NUCLEOTIDE SEQUENCE [LARGE SCALE GENOMIC DNA]</scope>
    <source>
        <strain evidence="8 9">Aroian</strain>
        <tissue evidence="8">Whole animal</tissue>
    </source>
</reference>
<evidence type="ECO:0000256" key="3">
    <source>
        <dbReference type="ARBA" id="ARBA00022840"/>
    </source>
</evidence>
<dbReference type="Proteomes" id="UP001303046">
    <property type="component" value="Unassembled WGS sequence"/>
</dbReference>
<gene>
    <name evidence="8" type="primary">Necator_chrI.g4011</name>
    <name evidence="8" type="ORF">RB195_007882</name>
</gene>
<dbReference type="InterPro" id="IPR011545">
    <property type="entry name" value="DEAD/DEAH_box_helicase_dom"/>
</dbReference>
<dbReference type="EMBL" id="JAVFWL010000001">
    <property type="protein sequence ID" value="KAK6731687.1"/>
    <property type="molecule type" value="Genomic_DNA"/>
</dbReference>
<dbReference type="CDD" id="cd18787">
    <property type="entry name" value="SF2_C_DEAD"/>
    <property type="match status" value="1"/>
</dbReference>
<evidence type="ECO:0000256" key="2">
    <source>
        <dbReference type="ARBA" id="ARBA00022801"/>
    </source>
</evidence>
<dbReference type="Pfam" id="PF00271">
    <property type="entry name" value="Helicase_C"/>
    <property type="match status" value="1"/>
</dbReference>
<proteinExistence type="inferred from homology"/>
<comment type="catalytic activity">
    <reaction evidence="5">
        <text>ATP + H2O = ADP + phosphate + H(+)</text>
        <dbReference type="Rhea" id="RHEA:13065"/>
        <dbReference type="ChEBI" id="CHEBI:15377"/>
        <dbReference type="ChEBI" id="CHEBI:15378"/>
        <dbReference type="ChEBI" id="CHEBI:30616"/>
        <dbReference type="ChEBI" id="CHEBI:43474"/>
        <dbReference type="ChEBI" id="CHEBI:456216"/>
        <dbReference type="EC" id="3.6.4.13"/>
    </reaction>
</comment>
<keyword evidence="4 5" id="KW-0694">RNA-binding</keyword>
<keyword evidence="1 5" id="KW-0547">Nucleotide-binding</keyword>
<comment type="function">
    <text evidence="5">RNA helicase.</text>
</comment>
<accession>A0ABR1BZD2</accession>
<comment type="similarity">
    <text evidence="5">Belongs to the DEAD box helicase family.</text>
</comment>
<dbReference type="InterPro" id="IPR014001">
    <property type="entry name" value="Helicase_ATP-bd"/>
</dbReference>
<organism evidence="8 9">
    <name type="scientific">Necator americanus</name>
    <name type="common">Human hookworm</name>
    <dbReference type="NCBI Taxonomy" id="51031"/>
    <lineage>
        <taxon>Eukaryota</taxon>
        <taxon>Metazoa</taxon>
        <taxon>Ecdysozoa</taxon>
        <taxon>Nematoda</taxon>
        <taxon>Chromadorea</taxon>
        <taxon>Rhabditida</taxon>
        <taxon>Rhabditina</taxon>
        <taxon>Rhabditomorpha</taxon>
        <taxon>Strongyloidea</taxon>
        <taxon>Ancylostomatidae</taxon>
        <taxon>Bunostominae</taxon>
        <taxon>Necator</taxon>
    </lineage>
</organism>
<comment type="domain">
    <text evidence="5">The Q motif is unique to and characteristic of the DEAD box family of RNA helicases and controls ATP binding and hydrolysis.</text>
</comment>
<evidence type="ECO:0000256" key="4">
    <source>
        <dbReference type="ARBA" id="ARBA00022884"/>
    </source>
</evidence>
<evidence type="ECO:0000259" key="7">
    <source>
        <dbReference type="PROSITE" id="PS51194"/>
    </source>
</evidence>
<feature type="domain" description="Helicase ATP-binding" evidence="6">
    <location>
        <begin position="184"/>
        <end position="364"/>
    </location>
</feature>
<dbReference type="PANTHER" id="PTHR24031">
    <property type="entry name" value="RNA HELICASE"/>
    <property type="match status" value="1"/>
</dbReference>
<evidence type="ECO:0000256" key="1">
    <source>
        <dbReference type="ARBA" id="ARBA00022741"/>
    </source>
</evidence>
<keyword evidence="5" id="KW-0347">Helicase</keyword>
<dbReference type="SMART" id="SM00490">
    <property type="entry name" value="HELICc"/>
    <property type="match status" value="1"/>
</dbReference>
<evidence type="ECO:0000259" key="6">
    <source>
        <dbReference type="PROSITE" id="PS51192"/>
    </source>
</evidence>
<dbReference type="PROSITE" id="PS51194">
    <property type="entry name" value="HELICASE_CTER"/>
    <property type="match status" value="1"/>
</dbReference>
<name>A0ABR1BZD2_NECAM</name>
<dbReference type="Pfam" id="PF00270">
    <property type="entry name" value="DEAD"/>
    <property type="match status" value="1"/>
</dbReference>
<dbReference type="SMART" id="SM00487">
    <property type="entry name" value="DEXDc"/>
    <property type="match status" value="1"/>
</dbReference>
<dbReference type="SUPFAM" id="SSF52540">
    <property type="entry name" value="P-loop containing nucleoside triphosphate hydrolases"/>
    <property type="match status" value="1"/>
</dbReference>
<dbReference type="InterPro" id="IPR027417">
    <property type="entry name" value="P-loop_NTPase"/>
</dbReference>
<keyword evidence="9" id="KW-1185">Reference proteome</keyword>
<dbReference type="Gene3D" id="3.40.50.300">
    <property type="entry name" value="P-loop containing nucleotide triphosphate hydrolases"/>
    <property type="match status" value="2"/>
</dbReference>
<dbReference type="PROSITE" id="PS51192">
    <property type="entry name" value="HELICASE_ATP_BIND_1"/>
    <property type="match status" value="1"/>
</dbReference>
<evidence type="ECO:0000256" key="5">
    <source>
        <dbReference type="RuleBase" id="RU365068"/>
    </source>
</evidence>
<evidence type="ECO:0000313" key="9">
    <source>
        <dbReference type="Proteomes" id="UP001303046"/>
    </source>
</evidence>
<evidence type="ECO:0000313" key="8">
    <source>
        <dbReference type="EMBL" id="KAK6731687.1"/>
    </source>
</evidence>